<dbReference type="Proteomes" id="UP000258016">
    <property type="component" value="Chromosome"/>
</dbReference>
<feature type="region of interest" description="Disordered" evidence="1">
    <location>
        <begin position="157"/>
        <end position="193"/>
    </location>
</feature>
<evidence type="ECO:0008006" key="5">
    <source>
        <dbReference type="Google" id="ProtNLM"/>
    </source>
</evidence>
<evidence type="ECO:0000313" key="4">
    <source>
        <dbReference type="Proteomes" id="UP000258016"/>
    </source>
</evidence>
<feature type="transmembrane region" description="Helical" evidence="2">
    <location>
        <begin position="131"/>
        <end position="153"/>
    </location>
</feature>
<gene>
    <name evidence="3" type="ORF">B5J99_10440</name>
</gene>
<keyword evidence="2" id="KW-0812">Transmembrane</keyword>
<dbReference type="RefSeq" id="WP_117352352.1">
    <property type="nucleotide sequence ID" value="NZ_CP020083.1"/>
</dbReference>
<organism evidence="3 4">
    <name type="scientific">Blastomonas fulva</name>
    <dbReference type="NCBI Taxonomy" id="1550728"/>
    <lineage>
        <taxon>Bacteria</taxon>
        <taxon>Pseudomonadati</taxon>
        <taxon>Pseudomonadota</taxon>
        <taxon>Alphaproteobacteria</taxon>
        <taxon>Sphingomonadales</taxon>
        <taxon>Sphingomonadaceae</taxon>
        <taxon>Blastomonas</taxon>
    </lineage>
</organism>
<keyword evidence="4" id="KW-1185">Reference proteome</keyword>
<dbReference type="GeneID" id="303485987"/>
<feature type="compositionally biased region" description="Polar residues" evidence="1">
    <location>
        <begin position="177"/>
        <end position="193"/>
    </location>
</feature>
<protein>
    <recommendedName>
        <fullName evidence="5">DUF883 domain-containing protein</fullName>
    </recommendedName>
</protein>
<evidence type="ECO:0000256" key="2">
    <source>
        <dbReference type="SAM" id="Phobius"/>
    </source>
</evidence>
<name>A0ABM6M759_9SPHN</name>
<dbReference type="EMBL" id="CP020083">
    <property type="protein sequence ID" value="ASR51827.1"/>
    <property type="molecule type" value="Genomic_DNA"/>
</dbReference>
<evidence type="ECO:0000313" key="3">
    <source>
        <dbReference type="EMBL" id="ASR51827.1"/>
    </source>
</evidence>
<sequence length="193" mass="20029">MSDAIKTAAARIKEDALNLAERARTEAASAFASVNDHRDELRAKATETAKLAGEVISENARIASDLARRNANAAAHIISDNAKALTTEMGPLRDKAGELAQDASERLTVAARELSAKVSQNSKYAADQARAHPAVAIGLAAGGIALIAAAIALTRKSKVDPAPQADENSDYVDPTVVPSTTSAAGAPYTNTKR</sequence>
<keyword evidence="2" id="KW-0472">Membrane</keyword>
<keyword evidence="2" id="KW-1133">Transmembrane helix</keyword>
<evidence type="ECO:0000256" key="1">
    <source>
        <dbReference type="SAM" id="MobiDB-lite"/>
    </source>
</evidence>
<proteinExistence type="predicted"/>
<accession>A0ABM6M759</accession>
<reference evidence="3 4" key="1">
    <citation type="submission" date="2017-03" db="EMBL/GenBank/DDBJ databases">
        <title>Complete genome sequence of Blastomonas fulva degrading microcsystin LR.</title>
        <authorList>
            <person name="Lee H.-g."/>
            <person name="Jin L."/>
            <person name="oh H.-M."/>
        </authorList>
    </citation>
    <scope>NUCLEOTIDE SEQUENCE [LARGE SCALE GENOMIC DNA]</scope>
    <source>
        <strain evidence="3 4">T2</strain>
    </source>
</reference>